<keyword evidence="6 7" id="KW-0472">Membrane</keyword>
<dbReference type="PANTHER" id="PTHR14233:SF18">
    <property type="entry name" value="OS05G0444300 PROTEIN"/>
    <property type="match status" value="1"/>
</dbReference>
<feature type="transmembrane region" description="Helical" evidence="7">
    <location>
        <begin position="12"/>
        <end position="34"/>
    </location>
</feature>
<reference evidence="8" key="1">
    <citation type="journal article" date="2019" name="Science">
        <title>Mutation of a bHLH transcription factor allowed almond domestication.</title>
        <authorList>
            <person name="Sanchez-Perez R."/>
            <person name="Pavan S."/>
            <person name="Mazzeo R."/>
            <person name="Moldovan C."/>
            <person name="Aiese Cigliano R."/>
            <person name="Del Cueto J."/>
            <person name="Ricciardi F."/>
            <person name="Lotti C."/>
            <person name="Ricciardi L."/>
            <person name="Dicenta F."/>
            <person name="Lopez-Marques R.L."/>
            <person name="Lindberg Moller B."/>
        </authorList>
    </citation>
    <scope>NUCLEOTIDE SEQUENCE</scope>
</reference>
<dbReference type="InterPro" id="IPR037185">
    <property type="entry name" value="EmrE-like"/>
</dbReference>
<evidence type="ECO:0008006" key="9">
    <source>
        <dbReference type="Google" id="ProtNLM"/>
    </source>
</evidence>
<dbReference type="PANTHER" id="PTHR14233">
    <property type="entry name" value="DUF914-RELATED"/>
    <property type="match status" value="1"/>
</dbReference>
<comment type="subcellular location">
    <subcellularLocation>
        <location evidence="1">Membrane</location>
        <topology evidence="1">Multi-pass membrane protein</topology>
    </subcellularLocation>
</comment>
<keyword evidence="3" id="KW-0813">Transport</keyword>
<gene>
    <name evidence="8" type="ORF">Prudu_019674</name>
</gene>
<dbReference type="GO" id="GO:0022857">
    <property type="term" value="F:transmembrane transporter activity"/>
    <property type="evidence" value="ECO:0007669"/>
    <property type="project" value="InterPro"/>
</dbReference>
<dbReference type="InterPro" id="IPR052221">
    <property type="entry name" value="SLC35F_Transporter"/>
</dbReference>
<feature type="transmembrane region" description="Helical" evidence="7">
    <location>
        <begin position="40"/>
        <end position="59"/>
    </location>
</feature>
<sequence length="203" mass="22051">MQVNEAYQFSSVTSVTLLDCFTIAWVIILTWIFLRTRYSLWQLFGAATCVVGLGLVLLSDAGVGGGGGSKPLLGDILVIAGTIFFAMSNVGEILAFAGYGVSGLLFYTLAPLVLKLSGATLLNLSILTSDMWAVVFRIFFYRQQVDWLYYLAFAVVVIGLIIYSLTEKDPVPVPALENGNPSLEYQVLEDESATTPRNQALTS</sequence>
<proteinExistence type="inferred from homology"/>
<dbReference type="AlphaFoldDB" id="A0A4Y1RTH9"/>
<dbReference type="EMBL" id="AP019303">
    <property type="protein sequence ID" value="BBH07672.1"/>
    <property type="molecule type" value="Genomic_DNA"/>
</dbReference>
<evidence type="ECO:0000256" key="2">
    <source>
        <dbReference type="ARBA" id="ARBA00007863"/>
    </source>
</evidence>
<evidence type="ECO:0000256" key="3">
    <source>
        <dbReference type="ARBA" id="ARBA00022448"/>
    </source>
</evidence>
<evidence type="ECO:0000256" key="6">
    <source>
        <dbReference type="ARBA" id="ARBA00023136"/>
    </source>
</evidence>
<name>A0A4Y1RTH9_PRUDU</name>
<evidence type="ECO:0000256" key="7">
    <source>
        <dbReference type="SAM" id="Phobius"/>
    </source>
</evidence>
<accession>A0A4Y1RTH9</accession>
<dbReference type="Pfam" id="PF06027">
    <property type="entry name" value="SLC35F"/>
    <property type="match status" value="2"/>
</dbReference>
<evidence type="ECO:0000313" key="8">
    <source>
        <dbReference type="EMBL" id="BBH07672.1"/>
    </source>
</evidence>
<feature type="transmembrane region" description="Helical" evidence="7">
    <location>
        <begin position="147"/>
        <end position="166"/>
    </location>
</feature>
<evidence type="ECO:0000256" key="5">
    <source>
        <dbReference type="ARBA" id="ARBA00022989"/>
    </source>
</evidence>
<dbReference type="InterPro" id="IPR009262">
    <property type="entry name" value="SLC35_F1/F2/F6"/>
</dbReference>
<comment type="similarity">
    <text evidence="2">Belongs to the SLC35F solute transporter family.</text>
</comment>
<keyword evidence="4 7" id="KW-0812">Transmembrane</keyword>
<protein>
    <recommendedName>
        <fullName evidence="9">Solute carrier family 35 member F1</fullName>
    </recommendedName>
</protein>
<organism evidence="8">
    <name type="scientific">Prunus dulcis</name>
    <name type="common">Almond</name>
    <name type="synonym">Amygdalus dulcis</name>
    <dbReference type="NCBI Taxonomy" id="3755"/>
    <lineage>
        <taxon>Eukaryota</taxon>
        <taxon>Viridiplantae</taxon>
        <taxon>Streptophyta</taxon>
        <taxon>Embryophyta</taxon>
        <taxon>Tracheophyta</taxon>
        <taxon>Spermatophyta</taxon>
        <taxon>Magnoliopsida</taxon>
        <taxon>eudicotyledons</taxon>
        <taxon>Gunneridae</taxon>
        <taxon>Pentapetalae</taxon>
        <taxon>rosids</taxon>
        <taxon>fabids</taxon>
        <taxon>Rosales</taxon>
        <taxon>Rosaceae</taxon>
        <taxon>Amygdaloideae</taxon>
        <taxon>Amygdaleae</taxon>
        <taxon>Prunus</taxon>
    </lineage>
</organism>
<evidence type="ECO:0000256" key="4">
    <source>
        <dbReference type="ARBA" id="ARBA00022692"/>
    </source>
</evidence>
<evidence type="ECO:0000256" key="1">
    <source>
        <dbReference type="ARBA" id="ARBA00004141"/>
    </source>
</evidence>
<dbReference type="GO" id="GO:0016020">
    <property type="term" value="C:membrane"/>
    <property type="evidence" value="ECO:0007669"/>
    <property type="project" value="UniProtKB-SubCell"/>
</dbReference>
<dbReference type="SUPFAM" id="SSF103481">
    <property type="entry name" value="Multidrug resistance efflux transporter EmrE"/>
    <property type="match status" value="1"/>
</dbReference>
<feature type="transmembrane region" description="Helical" evidence="7">
    <location>
        <begin position="71"/>
        <end position="87"/>
    </location>
</feature>
<keyword evidence="5 7" id="KW-1133">Transmembrane helix</keyword>